<dbReference type="Proteomes" id="UP000266723">
    <property type="component" value="Unassembled WGS sequence"/>
</dbReference>
<evidence type="ECO:0000256" key="1">
    <source>
        <dbReference type="SAM" id="MobiDB-lite"/>
    </source>
</evidence>
<sequence length="70" mass="7884">MTTVILHPDQGCTLRLTLMFVCGNTNGANKLQRLYGLWEGGDPNGKRSIPRDDYKDRFKRDPLSTSFPGI</sequence>
<accession>A0ABQ7A5J9</accession>
<organism evidence="2 3">
    <name type="scientific">Brassica cretica</name>
    <name type="common">Mustard</name>
    <dbReference type="NCBI Taxonomy" id="69181"/>
    <lineage>
        <taxon>Eukaryota</taxon>
        <taxon>Viridiplantae</taxon>
        <taxon>Streptophyta</taxon>
        <taxon>Embryophyta</taxon>
        <taxon>Tracheophyta</taxon>
        <taxon>Spermatophyta</taxon>
        <taxon>Magnoliopsida</taxon>
        <taxon>eudicotyledons</taxon>
        <taxon>Gunneridae</taxon>
        <taxon>Pentapetalae</taxon>
        <taxon>rosids</taxon>
        <taxon>malvids</taxon>
        <taxon>Brassicales</taxon>
        <taxon>Brassicaceae</taxon>
        <taxon>Brassiceae</taxon>
        <taxon>Brassica</taxon>
    </lineage>
</organism>
<evidence type="ECO:0000313" key="2">
    <source>
        <dbReference type="EMBL" id="KAF3492945.1"/>
    </source>
</evidence>
<gene>
    <name evidence="2" type="ORF">DY000_02055492</name>
</gene>
<comment type="caution">
    <text evidence="2">The sequence shown here is derived from an EMBL/GenBank/DDBJ whole genome shotgun (WGS) entry which is preliminary data.</text>
</comment>
<feature type="region of interest" description="Disordered" evidence="1">
    <location>
        <begin position="40"/>
        <end position="70"/>
    </location>
</feature>
<reference evidence="2 3" key="1">
    <citation type="journal article" date="2020" name="BMC Genomics">
        <title>Intraspecific diversification of the crop wild relative Brassica cretica Lam. using demographic model selection.</title>
        <authorList>
            <person name="Kioukis A."/>
            <person name="Michalopoulou V.A."/>
            <person name="Briers L."/>
            <person name="Pirintsos S."/>
            <person name="Studholme D.J."/>
            <person name="Pavlidis P."/>
            <person name="Sarris P.F."/>
        </authorList>
    </citation>
    <scope>NUCLEOTIDE SEQUENCE [LARGE SCALE GENOMIC DNA]</scope>
    <source>
        <strain evidence="3">cv. PFS-1207/04</strain>
    </source>
</reference>
<keyword evidence="3" id="KW-1185">Reference proteome</keyword>
<feature type="compositionally biased region" description="Basic and acidic residues" evidence="1">
    <location>
        <begin position="49"/>
        <end position="62"/>
    </location>
</feature>
<evidence type="ECO:0000313" key="3">
    <source>
        <dbReference type="Proteomes" id="UP000266723"/>
    </source>
</evidence>
<protein>
    <submittedName>
        <fullName evidence="2">Uncharacterized protein</fullName>
    </submittedName>
</protein>
<name>A0ABQ7A5J9_BRACR</name>
<proteinExistence type="predicted"/>
<dbReference type="EMBL" id="QGKV02002055">
    <property type="protein sequence ID" value="KAF3492945.1"/>
    <property type="molecule type" value="Genomic_DNA"/>
</dbReference>